<feature type="compositionally biased region" description="Pro residues" evidence="1">
    <location>
        <begin position="143"/>
        <end position="162"/>
    </location>
</feature>
<dbReference type="InterPro" id="IPR035437">
    <property type="entry name" value="SNase_OB-fold_sf"/>
</dbReference>
<keyword evidence="5" id="KW-1185">Reference proteome</keyword>
<keyword evidence="2" id="KW-0472">Membrane</keyword>
<sequence>MMRKAHSCERQLLRAIFRLILLTHFTHAHVEHAELRGHVELGYEDDTQSHARGARHLQQAAPEPPISPPPPSPNAPPPFLPDPPQSPSPSPSPPPSPPPPSSFPPPVSLPSPSPSIRPPPPSPSSPPSVPPSPFPSPTFSSPSPSPPPNPQVQPPAMPPPSPGAGGGGGGGGGGSGGGGGNQGGDQAGNDIPKGDDDKGSSAASIIAPAVVVPVVVVGALGVAVVWLLRRRCYDLTAPPFQGTSGRQLLDTTQVSRNILVYVDKAAYPPDDLEWSGSGSEPDNESYKNFTTQIISAVNLGKTPGEAGVTASVTKVERRHPPRKQQMCSTTPGLFVFNLGMSFDFDQLSGDNAERAVDTMEQSIKMVIRCLPYQLSNWTEMRQETLDALPDLSAQTFSDDSLPEYLLQGTYDFKAIRVYDGDTVWAAIIVRDQAWKIQCRLLGIDTPEIPSSNANAMDAKDAYFARDRLIELLTGIKVDYNQTFTDTSGTELPSLSTSDMQKKIDEENKVTIRQGLTIDGTGKFGRYLAKLKTINGTDAADTLLAEGYAVVFE</sequence>
<evidence type="ECO:0000256" key="3">
    <source>
        <dbReference type="SAM" id="SignalP"/>
    </source>
</evidence>
<proteinExistence type="predicted"/>
<feature type="chain" id="PRO_5045439793" description="TNase-like domain-containing protein" evidence="3">
    <location>
        <begin position="29"/>
        <end position="552"/>
    </location>
</feature>
<keyword evidence="3" id="KW-0732">Signal</keyword>
<feature type="region of interest" description="Disordered" evidence="1">
    <location>
        <begin position="47"/>
        <end position="201"/>
    </location>
</feature>
<feature type="compositionally biased region" description="Gly residues" evidence="1">
    <location>
        <begin position="163"/>
        <end position="186"/>
    </location>
</feature>
<organism evidence="4 5">
    <name type="scientific">Dunaliella salina</name>
    <name type="common">Green alga</name>
    <name type="synonym">Protococcus salinus</name>
    <dbReference type="NCBI Taxonomy" id="3046"/>
    <lineage>
        <taxon>Eukaryota</taxon>
        <taxon>Viridiplantae</taxon>
        <taxon>Chlorophyta</taxon>
        <taxon>core chlorophytes</taxon>
        <taxon>Chlorophyceae</taxon>
        <taxon>CS clade</taxon>
        <taxon>Chlamydomonadales</taxon>
        <taxon>Dunaliellaceae</taxon>
        <taxon>Dunaliella</taxon>
    </lineage>
</organism>
<dbReference type="SUPFAM" id="SSF50199">
    <property type="entry name" value="Staphylococcal nuclease"/>
    <property type="match status" value="1"/>
</dbReference>
<reference evidence="4" key="1">
    <citation type="submission" date="2017-08" db="EMBL/GenBank/DDBJ databases">
        <authorList>
            <person name="Polle J.E."/>
            <person name="Barry K."/>
            <person name="Cushman J."/>
            <person name="Schmutz J."/>
            <person name="Tran D."/>
            <person name="Hathwaick L.T."/>
            <person name="Yim W.C."/>
            <person name="Jenkins J."/>
            <person name="Mckie-Krisberg Z.M."/>
            <person name="Prochnik S."/>
            <person name="Lindquist E."/>
            <person name="Dockter R.B."/>
            <person name="Adam C."/>
            <person name="Molina H."/>
            <person name="Bunkerborg J."/>
            <person name="Jin E."/>
            <person name="Buchheim M."/>
            <person name="Magnuson J."/>
        </authorList>
    </citation>
    <scope>NUCLEOTIDE SEQUENCE</scope>
    <source>
        <strain evidence="4">CCAP 19/18</strain>
    </source>
</reference>
<dbReference type="EMBL" id="MU069702">
    <property type="protein sequence ID" value="KAF5835501.1"/>
    <property type="molecule type" value="Genomic_DNA"/>
</dbReference>
<dbReference type="PANTHER" id="PTHR24216:SF65">
    <property type="entry name" value="PAXILLIN-LIKE PROTEIN 1"/>
    <property type="match status" value="1"/>
</dbReference>
<evidence type="ECO:0000256" key="2">
    <source>
        <dbReference type="SAM" id="Phobius"/>
    </source>
</evidence>
<protein>
    <recommendedName>
        <fullName evidence="6">TNase-like domain-containing protein</fullName>
    </recommendedName>
</protein>
<keyword evidence="2" id="KW-0812">Transmembrane</keyword>
<evidence type="ECO:0000313" key="4">
    <source>
        <dbReference type="EMBL" id="KAF5835501.1"/>
    </source>
</evidence>
<evidence type="ECO:0008006" key="6">
    <source>
        <dbReference type="Google" id="ProtNLM"/>
    </source>
</evidence>
<feature type="signal peptide" evidence="3">
    <location>
        <begin position="1"/>
        <end position="28"/>
    </location>
</feature>
<feature type="transmembrane region" description="Helical" evidence="2">
    <location>
        <begin position="205"/>
        <end position="228"/>
    </location>
</feature>
<evidence type="ECO:0000313" key="5">
    <source>
        <dbReference type="Proteomes" id="UP000815325"/>
    </source>
</evidence>
<comment type="caution">
    <text evidence="4">The sequence shown here is derived from an EMBL/GenBank/DDBJ whole genome shotgun (WGS) entry which is preliminary data.</text>
</comment>
<evidence type="ECO:0000256" key="1">
    <source>
        <dbReference type="SAM" id="MobiDB-lite"/>
    </source>
</evidence>
<name>A0ABQ7GLM6_DUNSA</name>
<dbReference type="Proteomes" id="UP000815325">
    <property type="component" value="Unassembled WGS sequence"/>
</dbReference>
<feature type="compositionally biased region" description="Pro residues" evidence="1">
    <location>
        <begin position="62"/>
        <end position="136"/>
    </location>
</feature>
<keyword evidence="2" id="KW-1133">Transmembrane helix</keyword>
<gene>
    <name evidence="4" type="ORF">DUNSADRAFT_7285</name>
</gene>
<dbReference type="Gene3D" id="2.40.50.90">
    <property type="match status" value="1"/>
</dbReference>
<dbReference type="PANTHER" id="PTHR24216">
    <property type="entry name" value="PAXILLIN-RELATED"/>
    <property type="match status" value="1"/>
</dbReference>
<accession>A0ABQ7GLM6</accession>